<organism evidence="1 2">
    <name type="scientific">Canis lupus dingo</name>
    <name type="common">dingo</name>
    <dbReference type="NCBI Taxonomy" id="286419"/>
    <lineage>
        <taxon>Eukaryota</taxon>
        <taxon>Metazoa</taxon>
        <taxon>Chordata</taxon>
        <taxon>Craniata</taxon>
        <taxon>Vertebrata</taxon>
        <taxon>Euteleostomi</taxon>
        <taxon>Mammalia</taxon>
        <taxon>Eutheria</taxon>
        <taxon>Laurasiatheria</taxon>
        <taxon>Carnivora</taxon>
        <taxon>Caniformia</taxon>
        <taxon>Canidae</taxon>
        <taxon>Canis</taxon>
    </lineage>
</organism>
<keyword evidence="2" id="KW-1185">Reference proteome</keyword>
<sequence>YTLELQKEGRCMMIWFLNLPREAVVVPLSEPPQPEQDYSGHTEPVKKQETKCVAFALRPSKRTFPHQKLTSGSFSWMDFFF</sequence>
<dbReference type="Proteomes" id="UP000694391">
    <property type="component" value="Unplaced"/>
</dbReference>
<name>A0A8C0L878_CANLU</name>
<evidence type="ECO:0000313" key="1">
    <source>
        <dbReference type="Ensembl" id="ENSCAFP00020026282.1"/>
    </source>
</evidence>
<proteinExistence type="predicted"/>
<dbReference type="Ensembl" id="ENSCAFT00020030371.1">
    <property type="protein sequence ID" value="ENSCAFP00020026282.1"/>
    <property type="gene ID" value="ENSCAFG00020020651.1"/>
</dbReference>
<reference evidence="1" key="2">
    <citation type="submission" date="2025-09" db="UniProtKB">
        <authorList>
            <consortium name="Ensembl"/>
        </authorList>
    </citation>
    <scope>IDENTIFICATION</scope>
</reference>
<accession>A0A8C0L878</accession>
<dbReference type="GeneTree" id="ENSGT00950000185829"/>
<evidence type="ECO:0000313" key="2">
    <source>
        <dbReference type="Proteomes" id="UP000694391"/>
    </source>
</evidence>
<reference evidence="1" key="1">
    <citation type="submission" date="2025-08" db="UniProtKB">
        <authorList>
            <consortium name="Ensembl"/>
        </authorList>
    </citation>
    <scope>IDENTIFICATION</scope>
</reference>
<dbReference type="AlphaFoldDB" id="A0A8C0L878"/>
<protein>
    <submittedName>
        <fullName evidence="1">Uncharacterized protein</fullName>
    </submittedName>
</protein>